<reference evidence="1" key="1">
    <citation type="submission" date="2023-06" db="EMBL/GenBank/DDBJ databases">
        <authorList>
            <person name="Kurt Z."/>
        </authorList>
    </citation>
    <scope>NUCLEOTIDE SEQUENCE</scope>
</reference>
<name>A0AA86PAX5_9EUKA</name>
<evidence type="ECO:0000313" key="1">
    <source>
        <dbReference type="EMBL" id="CAI9932944.1"/>
    </source>
</evidence>
<proteinExistence type="predicted"/>
<protein>
    <submittedName>
        <fullName evidence="2">Hypothetical_protein</fullName>
    </submittedName>
</protein>
<comment type="caution">
    <text evidence="1">The sequence shown here is derived from an EMBL/GenBank/DDBJ whole genome shotgun (WGS) entry which is preliminary data.</text>
</comment>
<dbReference type="EMBL" id="CATOUU010000531">
    <property type="protein sequence ID" value="CAI9932944.1"/>
    <property type="molecule type" value="Genomic_DNA"/>
</dbReference>
<reference evidence="2 3" key="2">
    <citation type="submission" date="2024-07" db="EMBL/GenBank/DDBJ databases">
        <authorList>
            <person name="Akdeniz Z."/>
        </authorList>
    </citation>
    <scope>NUCLEOTIDE SEQUENCE [LARGE SCALE GENOMIC DNA]</scope>
</reference>
<organism evidence="1">
    <name type="scientific">Hexamita inflata</name>
    <dbReference type="NCBI Taxonomy" id="28002"/>
    <lineage>
        <taxon>Eukaryota</taxon>
        <taxon>Metamonada</taxon>
        <taxon>Diplomonadida</taxon>
        <taxon>Hexamitidae</taxon>
        <taxon>Hexamitinae</taxon>
        <taxon>Hexamita</taxon>
    </lineage>
</organism>
<evidence type="ECO:0000313" key="2">
    <source>
        <dbReference type="EMBL" id="CAL5972957.1"/>
    </source>
</evidence>
<keyword evidence="3" id="KW-1185">Reference proteome</keyword>
<dbReference type="EMBL" id="CAXDID020000004">
    <property type="protein sequence ID" value="CAL5972957.1"/>
    <property type="molecule type" value="Genomic_DNA"/>
</dbReference>
<sequence length="218" mass="25297">MLESALNLLITRFYKLPVTEFLQLRYIFENTPTSELILLKKLLFIFESHSEKSEINQILDKVRDIISYSTNCFKEIEHIRGFYQMQCFWYQNQKIQVDYQSLSKLAYDQEEDLCVVVSQKAPKDNKDNKNVSKAASQLLEISGLNQKTPEIKKSINGQLDMLWPTPKSKVIVNPLTSREAIGSGVKLYDEEQKMFFDQHKGLTASQLNFVRVVNAMDD</sequence>
<dbReference type="AlphaFoldDB" id="A0AA86PAX5"/>
<dbReference type="Proteomes" id="UP001642409">
    <property type="component" value="Unassembled WGS sequence"/>
</dbReference>
<accession>A0AA86PAX5</accession>
<gene>
    <name evidence="1" type="ORF">HINF_LOCUS20589</name>
    <name evidence="2" type="ORF">HINF_LOCUS2135</name>
</gene>
<evidence type="ECO:0000313" key="3">
    <source>
        <dbReference type="Proteomes" id="UP001642409"/>
    </source>
</evidence>